<evidence type="ECO:0000256" key="1">
    <source>
        <dbReference type="SAM" id="MobiDB-lite"/>
    </source>
</evidence>
<accession>A0A4C1YZ25</accession>
<feature type="compositionally biased region" description="Basic residues" evidence="1">
    <location>
        <begin position="1"/>
        <end position="11"/>
    </location>
</feature>
<reference evidence="3 4" key="1">
    <citation type="journal article" date="2019" name="Commun. Biol.">
        <title>The bagworm genome reveals a unique fibroin gene that provides high tensile strength.</title>
        <authorList>
            <person name="Kono N."/>
            <person name="Nakamura H."/>
            <person name="Ohtoshi R."/>
            <person name="Tomita M."/>
            <person name="Numata K."/>
            <person name="Arakawa K."/>
        </authorList>
    </citation>
    <scope>NUCLEOTIDE SEQUENCE [LARGE SCALE GENOMIC DNA]</scope>
</reference>
<dbReference type="OrthoDB" id="7490514at2759"/>
<keyword evidence="2" id="KW-0472">Membrane</keyword>
<evidence type="ECO:0000313" key="4">
    <source>
        <dbReference type="Proteomes" id="UP000299102"/>
    </source>
</evidence>
<dbReference type="AlphaFoldDB" id="A0A4C1YZ25"/>
<evidence type="ECO:0000313" key="3">
    <source>
        <dbReference type="EMBL" id="GBP81328.1"/>
    </source>
</evidence>
<evidence type="ECO:0000256" key="2">
    <source>
        <dbReference type="SAM" id="Phobius"/>
    </source>
</evidence>
<organism evidence="3 4">
    <name type="scientific">Eumeta variegata</name>
    <name type="common">Bagworm moth</name>
    <name type="synonym">Eumeta japonica</name>
    <dbReference type="NCBI Taxonomy" id="151549"/>
    <lineage>
        <taxon>Eukaryota</taxon>
        <taxon>Metazoa</taxon>
        <taxon>Ecdysozoa</taxon>
        <taxon>Arthropoda</taxon>
        <taxon>Hexapoda</taxon>
        <taxon>Insecta</taxon>
        <taxon>Pterygota</taxon>
        <taxon>Neoptera</taxon>
        <taxon>Endopterygota</taxon>
        <taxon>Lepidoptera</taxon>
        <taxon>Glossata</taxon>
        <taxon>Ditrysia</taxon>
        <taxon>Tineoidea</taxon>
        <taxon>Psychidae</taxon>
        <taxon>Oiketicinae</taxon>
        <taxon>Eumeta</taxon>
    </lineage>
</organism>
<feature type="compositionally biased region" description="Basic and acidic residues" evidence="1">
    <location>
        <begin position="12"/>
        <end position="22"/>
    </location>
</feature>
<dbReference type="Proteomes" id="UP000299102">
    <property type="component" value="Unassembled WGS sequence"/>
</dbReference>
<feature type="region of interest" description="Disordered" evidence="1">
    <location>
        <begin position="1"/>
        <end position="22"/>
    </location>
</feature>
<sequence>MPKRYLKKTRDKSRSSRDVGDQERHIKQAYILTLLAPVIAASAIWPHVWKQLNRVSTTNSVSALKGTIAGFASQLNDRDQEMLYNDLKIAGIPGENNESSVHLILTVATTLGVSQSE</sequence>
<comment type="caution">
    <text evidence="3">The sequence shown here is derived from an EMBL/GenBank/DDBJ whole genome shotgun (WGS) entry which is preliminary data.</text>
</comment>
<keyword evidence="4" id="KW-1185">Reference proteome</keyword>
<name>A0A4C1YZ25_EUMVA</name>
<proteinExistence type="predicted"/>
<gene>
    <name evidence="3" type="ORF">EVAR_53722_1</name>
</gene>
<protein>
    <submittedName>
        <fullName evidence="3">Uncharacterized protein</fullName>
    </submittedName>
</protein>
<keyword evidence="2" id="KW-1133">Transmembrane helix</keyword>
<dbReference type="EMBL" id="BGZK01001506">
    <property type="protein sequence ID" value="GBP81328.1"/>
    <property type="molecule type" value="Genomic_DNA"/>
</dbReference>
<feature type="transmembrane region" description="Helical" evidence="2">
    <location>
        <begin position="29"/>
        <end position="49"/>
    </location>
</feature>
<keyword evidence="2" id="KW-0812">Transmembrane</keyword>